<dbReference type="Proteomes" id="UP000321569">
    <property type="component" value="Unassembled WGS sequence"/>
</dbReference>
<feature type="compositionally biased region" description="Basic and acidic residues" evidence="1">
    <location>
        <begin position="68"/>
        <end position="94"/>
    </location>
</feature>
<dbReference type="RefSeq" id="WP_146985908.1">
    <property type="nucleotide sequence ID" value="NZ_BKAM01000007.1"/>
</dbReference>
<protein>
    <recommendedName>
        <fullName evidence="4">DUF4355 domain-containing protein</fullName>
    </recommendedName>
</protein>
<reference evidence="2 3" key="1">
    <citation type="submission" date="2019-07" db="EMBL/GenBank/DDBJ databases">
        <title>Whole genome shotgun sequence of Lactobacillus rapi NBRC 109618.</title>
        <authorList>
            <person name="Hosoyama A."/>
            <person name="Uohara A."/>
            <person name="Ohji S."/>
            <person name="Ichikawa N."/>
        </authorList>
    </citation>
    <scope>NUCLEOTIDE SEQUENCE [LARGE SCALE GENOMIC DNA]</scope>
    <source>
        <strain evidence="2 3">NBRC 109618</strain>
    </source>
</reference>
<feature type="region of interest" description="Disordered" evidence="1">
    <location>
        <begin position="199"/>
        <end position="245"/>
    </location>
</feature>
<evidence type="ECO:0000256" key="1">
    <source>
        <dbReference type="SAM" id="MobiDB-lite"/>
    </source>
</evidence>
<evidence type="ECO:0008006" key="4">
    <source>
        <dbReference type="Google" id="ProtNLM"/>
    </source>
</evidence>
<feature type="region of interest" description="Disordered" evidence="1">
    <location>
        <begin position="13"/>
        <end position="97"/>
    </location>
</feature>
<dbReference type="OrthoDB" id="2329961at2"/>
<dbReference type="STRING" id="1423795.FD12_GL001402"/>
<dbReference type="EMBL" id="BKAM01000007">
    <property type="protein sequence ID" value="GEP72022.1"/>
    <property type="molecule type" value="Genomic_DNA"/>
</dbReference>
<organism evidence="2 3">
    <name type="scientific">Lentilactobacillus rapi</name>
    <dbReference type="NCBI Taxonomy" id="481723"/>
    <lineage>
        <taxon>Bacteria</taxon>
        <taxon>Bacillati</taxon>
        <taxon>Bacillota</taxon>
        <taxon>Bacilli</taxon>
        <taxon>Lactobacillales</taxon>
        <taxon>Lactobacillaceae</taxon>
        <taxon>Lentilactobacillus</taxon>
    </lineage>
</organism>
<gene>
    <name evidence="2" type="ORF">LRA02_08900</name>
</gene>
<dbReference type="AlphaFoldDB" id="A0A512PLF4"/>
<sequence length="245" mass="26387">MKYFDLPMNLQFFAEDTGNGGGGATGGTSTPPAASQTQTPNAGGGATGGTSTPPAASQTQTPNAGDNNDSHKDSDTDGNPGDKPKVPDGYHSDEEVNQIINEKYAKWKAKQDEAEKMAKMDTDQKTQYELEQAKKKNEELEAYRSKNEMTKTAKKMADEAGVSLTDDDLSHIVTTEADSTKANLDWLKGLKDRISEQVKKDYLSGNAPKASGESLSGKKNNYGAQLAKKTAKPVKNPYFNNQAKK</sequence>
<evidence type="ECO:0000313" key="3">
    <source>
        <dbReference type="Proteomes" id="UP000321569"/>
    </source>
</evidence>
<feature type="compositionally biased region" description="Polar residues" evidence="1">
    <location>
        <begin position="213"/>
        <end position="223"/>
    </location>
</feature>
<feature type="compositionally biased region" description="Low complexity" evidence="1">
    <location>
        <begin position="27"/>
        <end position="41"/>
    </location>
</feature>
<name>A0A512PLF4_9LACO</name>
<evidence type="ECO:0000313" key="2">
    <source>
        <dbReference type="EMBL" id="GEP72022.1"/>
    </source>
</evidence>
<dbReference type="Pfam" id="PF14265">
    <property type="entry name" value="DUF4355"/>
    <property type="match status" value="1"/>
</dbReference>
<dbReference type="InterPro" id="IPR025580">
    <property type="entry name" value="Gp46"/>
</dbReference>
<accession>A0A512PLF4</accession>
<proteinExistence type="predicted"/>
<feature type="compositionally biased region" description="Polar residues" evidence="1">
    <location>
        <begin position="58"/>
        <end position="67"/>
    </location>
</feature>
<comment type="caution">
    <text evidence="2">The sequence shown here is derived from an EMBL/GenBank/DDBJ whole genome shotgun (WGS) entry which is preliminary data.</text>
</comment>